<dbReference type="EMBL" id="SLWS01000004">
    <property type="protein sequence ID" value="TCO59699.1"/>
    <property type="molecule type" value="Genomic_DNA"/>
</dbReference>
<keyword evidence="2" id="KW-1185">Reference proteome</keyword>
<accession>A0A4R2JS52</accession>
<organism evidence="1 2">
    <name type="scientific">Actinocrispum wychmicini</name>
    <dbReference type="NCBI Taxonomy" id="1213861"/>
    <lineage>
        <taxon>Bacteria</taxon>
        <taxon>Bacillati</taxon>
        <taxon>Actinomycetota</taxon>
        <taxon>Actinomycetes</taxon>
        <taxon>Pseudonocardiales</taxon>
        <taxon>Pseudonocardiaceae</taxon>
        <taxon>Actinocrispum</taxon>
    </lineage>
</organism>
<sequence>MDATTDELKALGHPVRWRILRLCLDRAMTNKQLSVWLDLAPATTLRHIRALVKTNFLAAEPVRTGDHGALERPYRATSRTRGLSILHDDTGLAHQVDLAVLAAHRAEMIAAGNDAGRGATRGVLRLRPHSIESLNHRIRELIAEYPDEPDGEPLSYLWSLAARPPQPPEDP</sequence>
<comment type="caution">
    <text evidence="1">The sequence shown here is derived from an EMBL/GenBank/DDBJ whole genome shotgun (WGS) entry which is preliminary data.</text>
</comment>
<dbReference type="CDD" id="cd00090">
    <property type="entry name" value="HTH_ARSR"/>
    <property type="match status" value="1"/>
</dbReference>
<dbReference type="AlphaFoldDB" id="A0A4R2JS52"/>
<gene>
    <name evidence="1" type="ORF">EV192_104542</name>
</gene>
<evidence type="ECO:0000313" key="1">
    <source>
        <dbReference type="EMBL" id="TCO59699.1"/>
    </source>
</evidence>
<evidence type="ECO:0000313" key="2">
    <source>
        <dbReference type="Proteomes" id="UP000295680"/>
    </source>
</evidence>
<dbReference type="InterPro" id="IPR036390">
    <property type="entry name" value="WH_DNA-bd_sf"/>
</dbReference>
<protein>
    <submittedName>
        <fullName evidence="1">Helix-turn-helix protein</fullName>
    </submittedName>
</protein>
<dbReference type="InterPro" id="IPR011991">
    <property type="entry name" value="ArsR-like_HTH"/>
</dbReference>
<dbReference type="InterPro" id="IPR036388">
    <property type="entry name" value="WH-like_DNA-bd_sf"/>
</dbReference>
<dbReference type="RefSeq" id="WP_132117795.1">
    <property type="nucleotide sequence ID" value="NZ_SLWS01000004.1"/>
</dbReference>
<dbReference type="Gene3D" id="1.10.10.10">
    <property type="entry name" value="Winged helix-like DNA-binding domain superfamily/Winged helix DNA-binding domain"/>
    <property type="match status" value="1"/>
</dbReference>
<name>A0A4R2JS52_9PSEU</name>
<dbReference type="SUPFAM" id="SSF46785">
    <property type="entry name" value="Winged helix' DNA-binding domain"/>
    <property type="match status" value="1"/>
</dbReference>
<reference evidence="1 2" key="1">
    <citation type="submission" date="2019-03" db="EMBL/GenBank/DDBJ databases">
        <title>Genomic Encyclopedia of Type Strains, Phase IV (KMG-IV): sequencing the most valuable type-strain genomes for metagenomic binning, comparative biology and taxonomic classification.</title>
        <authorList>
            <person name="Goeker M."/>
        </authorList>
    </citation>
    <scope>NUCLEOTIDE SEQUENCE [LARGE SCALE GENOMIC DNA]</scope>
    <source>
        <strain evidence="1 2">DSM 45934</strain>
    </source>
</reference>
<proteinExistence type="predicted"/>
<dbReference type="Proteomes" id="UP000295680">
    <property type="component" value="Unassembled WGS sequence"/>
</dbReference>
<dbReference type="OrthoDB" id="7945987at2"/>